<dbReference type="Ensembl" id="ENSSFOT00015032931.2">
    <property type="protein sequence ID" value="ENSSFOP00015032568.2"/>
    <property type="gene ID" value="ENSSFOG00015020810.2"/>
</dbReference>
<gene>
    <name evidence="5" type="primary">si:ch73-109i22.2</name>
</gene>
<feature type="domain" description="SH2" evidence="4">
    <location>
        <begin position="112"/>
        <end position="209"/>
    </location>
</feature>
<dbReference type="InterPro" id="IPR000980">
    <property type="entry name" value="SH2"/>
</dbReference>
<dbReference type="Gene3D" id="3.30.505.10">
    <property type="entry name" value="SH2 domain"/>
    <property type="match status" value="1"/>
</dbReference>
<dbReference type="GeneTree" id="ENSGT00940000160977"/>
<dbReference type="GeneID" id="108924927"/>
<dbReference type="Proteomes" id="UP000694397">
    <property type="component" value="Chromosome 18"/>
</dbReference>
<dbReference type="PANTHER" id="PTHR14388:SF23">
    <property type="entry name" value="SI:CH73-109I22.2"/>
    <property type="match status" value="1"/>
</dbReference>
<sequence length="510" mass="56172">MDFDYQTIKDAENQKRAEILQALPIPHRSLVQSSSRSQSPPLCRAPPVKPRRSLKARPIMQEKSMSLMTMSLSNTSVALEPLSTALRAHTLLWFETSQMPRLRRPGQPLPCWLHGFTTRREAEELLRDTVQGCFLLRLSETKIGFVLSYRGKDRCRHFIIEEESDGGTGGGGCYLIAGEESRHSSLQDLVDYYTQHPVGPFDEVLTIPFVKTGGDSKEPLLETVGGQDLSCGGADGGDRSDASSAPLAITPALTSTDTPVPPASETEQYAVVKKGLRKSYSLPDNSPEANSASLSLQVPDADPTNSPSFSTRLDDARAENSVDVPYARVNKAPRAPSAAATNYVNIPTVAQEGPPSPSSESAAEQKYWEMVPLHTYEETSHLIQQAESRDHIDFYAMGGRQTAEESAEKHHLYSEINLKVRDVPAPVQIPGRSVPDLPQRPPPRTANCNSRYNGTVQRLDGNITLDQPLHSRIPIPPVPERPLPDPHSSIYEQIPDKGFSSRLEKKQTKN</sequence>
<feature type="compositionally biased region" description="Low complexity" evidence="3">
    <location>
        <begin position="29"/>
        <end position="42"/>
    </location>
</feature>
<dbReference type="AlphaFoldDB" id="A0A8C9S917"/>
<keyword evidence="1 2" id="KW-0727">SH2 domain</keyword>
<proteinExistence type="predicted"/>
<feature type="compositionally biased region" description="Polar residues" evidence="3">
    <location>
        <begin position="282"/>
        <end position="296"/>
    </location>
</feature>
<dbReference type="SUPFAM" id="SSF55550">
    <property type="entry name" value="SH2 domain"/>
    <property type="match status" value="1"/>
</dbReference>
<feature type="region of interest" description="Disordered" evidence="3">
    <location>
        <begin position="431"/>
        <end position="453"/>
    </location>
</feature>
<protein>
    <submittedName>
        <fullName evidence="5">SH2 domain-containing protein 2A-like</fullName>
    </submittedName>
</protein>
<dbReference type="PROSITE" id="PS50001">
    <property type="entry name" value="SH2"/>
    <property type="match status" value="1"/>
</dbReference>
<reference evidence="5 6" key="1">
    <citation type="submission" date="2019-04" db="EMBL/GenBank/DDBJ databases">
        <authorList>
            <consortium name="Wellcome Sanger Institute Data Sharing"/>
        </authorList>
    </citation>
    <scope>NUCLEOTIDE SEQUENCE [LARGE SCALE GENOMIC DNA]</scope>
</reference>
<keyword evidence="6" id="KW-1185">Reference proteome</keyword>
<dbReference type="KEGG" id="sfm:108924927"/>
<dbReference type="OrthoDB" id="67310at2759"/>
<feature type="region of interest" description="Disordered" evidence="3">
    <location>
        <begin position="29"/>
        <end position="52"/>
    </location>
</feature>
<name>A0A8C9S917_SCLFO</name>
<accession>A0A8C9S917</accession>
<evidence type="ECO:0000256" key="3">
    <source>
        <dbReference type="SAM" id="MobiDB-lite"/>
    </source>
</evidence>
<organism evidence="5 6">
    <name type="scientific">Scleropages formosus</name>
    <name type="common">Asian bonytongue</name>
    <name type="synonym">Osteoglossum formosum</name>
    <dbReference type="NCBI Taxonomy" id="113540"/>
    <lineage>
        <taxon>Eukaryota</taxon>
        <taxon>Metazoa</taxon>
        <taxon>Chordata</taxon>
        <taxon>Craniata</taxon>
        <taxon>Vertebrata</taxon>
        <taxon>Euteleostomi</taxon>
        <taxon>Actinopterygii</taxon>
        <taxon>Neopterygii</taxon>
        <taxon>Teleostei</taxon>
        <taxon>Osteoglossocephala</taxon>
        <taxon>Osteoglossomorpha</taxon>
        <taxon>Osteoglossiformes</taxon>
        <taxon>Osteoglossidae</taxon>
        <taxon>Scleropages</taxon>
    </lineage>
</organism>
<evidence type="ECO:0000256" key="2">
    <source>
        <dbReference type="PROSITE-ProRule" id="PRU00191"/>
    </source>
</evidence>
<evidence type="ECO:0000313" key="5">
    <source>
        <dbReference type="Ensembl" id="ENSSFOP00015032568.2"/>
    </source>
</evidence>
<feature type="region of interest" description="Disordered" evidence="3">
    <location>
        <begin position="217"/>
        <end position="245"/>
    </location>
</feature>
<evidence type="ECO:0000259" key="4">
    <source>
        <dbReference type="PROSITE" id="PS50001"/>
    </source>
</evidence>
<dbReference type="Pfam" id="PF00017">
    <property type="entry name" value="SH2"/>
    <property type="match status" value="1"/>
</dbReference>
<evidence type="ECO:0000313" key="6">
    <source>
        <dbReference type="Proteomes" id="UP000694397"/>
    </source>
</evidence>
<dbReference type="SMART" id="SM00252">
    <property type="entry name" value="SH2"/>
    <property type="match status" value="1"/>
</dbReference>
<reference evidence="5" key="3">
    <citation type="submission" date="2025-09" db="UniProtKB">
        <authorList>
            <consortium name="Ensembl"/>
        </authorList>
    </citation>
    <scope>IDENTIFICATION</scope>
</reference>
<dbReference type="PANTHER" id="PTHR14388">
    <property type="entry name" value="T CELL-SPECIFIC ADAPTER PROTEIN TSAD"/>
    <property type="match status" value="1"/>
</dbReference>
<dbReference type="InterPro" id="IPR036860">
    <property type="entry name" value="SH2_dom_sf"/>
</dbReference>
<evidence type="ECO:0000256" key="1">
    <source>
        <dbReference type="ARBA" id="ARBA00022999"/>
    </source>
</evidence>
<dbReference type="PRINTS" id="PR00401">
    <property type="entry name" value="SH2DOMAIN"/>
</dbReference>
<dbReference type="GO" id="GO:0005737">
    <property type="term" value="C:cytoplasm"/>
    <property type="evidence" value="ECO:0007669"/>
    <property type="project" value="TreeGrafter"/>
</dbReference>
<feature type="region of interest" description="Disordered" evidence="3">
    <location>
        <begin position="467"/>
        <end position="510"/>
    </location>
</feature>
<reference evidence="5" key="2">
    <citation type="submission" date="2025-08" db="UniProtKB">
        <authorList>
            <consortium name="Ensembl"/>
        </authorList>
    </citation>
    <scope>IDENTIFICATION</scope>
</reference>
<feature type="region of interest" description="Disordered" evidence="3">
    <location>
        <begin position="281"/>
        <end position="317"/>
    </location>
</feature>